<evidence type="ECO:0000313" key="3">
    <source>
        <dbReference type="Proteomes" id="UP000626370"/>
    </source>
</evidence>
<sequence length="135" mass="15145">MKQTDYIHSSSTAEDRLNQDKHSLKQSEDALSALVGSLEQYLELLIAQYQQTKQNFETKFHLALRALLMSVMALLAFVIVTLCLWFSVSALCVVGLVSLGLHWLMATLGVLIANAGLAWYLLLTSRDLRKSIKFN</sequence>
<comment type="caution">
    <text evidence="2">The sequence shown here is derived from an EMBL/GenBank/DDBJ whole genome shotgun (WGS) entry which is preliminary data.</text>
</comment>
<protein>
    <recommendedName>
        <fullName evidence="4">Phage holin family protein</fullName>
    </recommendedName>
</protein>
<accession>A0ABQ3J482</accession>
<organism evidence="2 3">
    <name type="scientific">Thalassotalea profundi</name>
    <dbReference type="NCBI Taxonomy" id="2036687"/>
    <lineage>
        <taxon>Bacteria</taxon>
        <taxon>Pseudomonadati</taxon>
        <taxon>Pseudomonadota</taxon>
        <taxon>Gammaproteobacteria</taxon>
        <taxon>Alteromonadales</taxon>
        <taxon>Colwelliaceae</taxon>
        <taxon>Thalassotalea</taxon>
    </lineage>
</organism>
<feature type="transmembrane region" description="Helical" evidence="1">
    <location>
        <begin position="62"/>
        <end position="88"/>
    </location>
</feature>
<keyword evidence="3" id="KW-1185">Reference proteome</keyword>
<evidence type="ECO:0000313" key="2">
    <source>
        <dbReference type="EMBL" id="GHF00019.1"/>
    </source>
</evidence>
<dbReference type="Proteomes" id="UP000626370">
    <property type="component" value="Unassembled WGS sequence"/>
</dbReference>
<keyword evidence="1" id="KW-0472">Membrane</keyword>
<keyword evidence="1" id="KW-1133">Transmembrane helix</keyword>
<evidence type="ECO:0008006" key="4">
    <source>
        <dbReference type="Google" id="ProtNLM"/>
    </source>
</evidence>
<dbReference type="EMBL" id="BNAH01000015">
    <property type="protein sequence ID" value="GHF00019.1"/>
    <property type="molecule type" value="Genomic_DNA"/>
</dbReference>
<feature type="transmembrane region" description="Helical" evidence="1">
    <location>
        <begin position="100"/>
        <end position="123"/>
    </location>
</feature>
<gene>
    <name evidence="2" type="ORF">GCM10011501_31810</name>
</gene>
<evidence type="ECO:0000256" key="1">
    <source>
        <dbReference type="SAM" id="Phobius"/>
    </source>
</evidence>
<reference evidence="3" key="1">
    <citation type="journal article" date="2019" name="Int. J. Syst. Evol. Microbiol.">
        <title>The Global Catalogue of Microorganisms (GCM) 10K type strain sequencing project: providing services to taxonomists for standard genome sequencing and annotation.</title>
        <authorList>
            <consortium name="The Broad Institute Genomics Platform"/>
            <consortium name="The Broad Institute Genome Sequencing Center for Infectious Disease"/>
            <person name="Wu L."/>
            <person name="Ma J."/>
        </authorList>
    </citation>
    <scope>NUCLEOTIDE SEQUENCE [LARGE SCALE GENOMIC DNA]</scope>
    <source>
        <strain evidence="3">CGMCC 1.15922</strain>
    </source>
</reference>
<proteinExistence type="predicted"/>
<dbReference type="RefSeq" id="WP_189379250.1">
    <property type="nucleotide sequence ID" value="NZ_BNAH01000015.1"/>
</dbReference>
<keyword evidence="1" id="KW-0812">Transmembrane</keyword>
<name>A0ABQ3J482_9GAMM</name>